<dbReference type="PANTHER" id="PTHR21197">
    <property type="entry name" value="UDP-GALACTOPYRANOSE MUTASE"/>
    <property type="match status" value="1"/>
</dbReference>
<evidence type="ECO:0000313" key="8">
    <source>
        <dbReference type="Proteomes" id="UP001649230"/>
    </source>
</evidence>
<protein>
    <submittedName>
        <fullName evidence="7">UDP-galactopyranose mutase</fullName>
        <ecNumber evidence="7">5.4.99.9</ecNumber>
    </submittedName>
</protein>
<dbReference type="InterPro" id="IPR004379">
    <property type="entry name" value="UDP-GALP_mutase"/>
</dbReference>
<dbReference type="Pfam" id="PF13450">
    <property type="entry name" value="NAD_binding_8"/>
    <property type="match status" value="1"/>
</dbReference>
<accession>A0ABY3SJ08</accession>
<name>A0ABY3SJ08_9BACL</name>
<evidence type="ECO:0000256" key="1">
    <source>
        <dbReference type="ARBA" id="ARBA00001974"/>
    </source>
</evidence>
<dbReference type="SUPFAM" id="SSF54373">
    <property type="entry name" value="FAD-linked reductases, C-terminal domain"/>
    <property type="match status" value="1"/>
</dbReference>
<dbReference type="SUPFAM" id="SSF51971">
    <property type="entry name" value="Nucleotide-binding domain"/>
    <property type="match status" value="1"/>
</dbReference>
<keyword evidence="4" id="KW-0274">FAD</keyword>
<dbReference type="EC" id="5.4.99.9" evidence="7"/>
<dbReference type="RefSeq" id="WP_235119539.1">
    <property type="nucleotide sequence ID" value="NZ_CP090978.1"/>
</dbReference>
<gene>
    <name evidence="7" type="primary">glf</name>
    <name evidence="7" type="ORF">L0M14_27320</name>
</gene>
<dbReference type="GO" id="GO:0008767">
    <property type="term" value="F:UDP-galactopyranose mutase activity"/>
    <property type="evidence" value="ECO:0007669"/>
    <property type="project" value="UniProtKB-EC"/>
</dbReference>
<dbReference type="PANTHER" id="PTHR21197:SF0">
    <property type="entry name" value="UDP-GALACTOPYRANOSE MUTASE"/>
    <property type="match status" value="1"/>
</dbReference>
<dbReference type="Gene3D" id="3.40.50.720">
    <property type="entry name" value="NAD(P)-binding Rossmann-like Domain"/>
    <property type="match status" value="3"/>
</dbReference>
<evidence type="ECO:0000313" key="7">
    <source>
        <dbReference type="EMBL" id="UJF33201.1"/>
    </source>
</evidence>
<dbReference type="Proteomes" id="UP001649230">
    <property type="component" value="Chromosome"/>
</dbReference>
<evidence type="ECO:0000256" key="3">
    <source>
        <dbReference type="ARBA" id="ARBA00022630"/>
    </source>
</evidence>
<reference evidence="7 8" key="1">
    <citation type="journal article" date="2024" name="Int. J. Syst. Evol. Microbiol.">
        <title>Paenibacillus hexagrammi sp. nov., a novel bacterium isolated from the gut content of Hexagrammos agrammus.</title>
        <authorList>
            <person name="Jung H.K."/>
            <person name="Kim D.G."/>
            <person name="Zin H."/>
            <person name="Park J."/>
            <person name="Jung H."/>
            <person name="Kim Y.O."/>
            <person name="Kong H.J."/>
            <person name="Kim J.W."/>
            <person name="Kim Y.S."/>
        </authorList>
    </citation>
    <scope>NUCLEOTIDE SEQUENCE [LARGE SCALE GENOMIC DNA]</scope>
    <source>
        <strain evidence="7 8">YPD9-1</strain>
    </source>
</reference>
<feature type="domain" description="UDP-galactopyranose mutase C-terminal" evidence="6">
    <location>
        <begin position="151"/>
        <end position="366"/>
    </location>
</feature>
<dbReference type="Pfam" id="PF03275">
    <property type="entry name" value="GLF"/>
    <property type="match status" value="1"/>
</dbReference>
<comment type="similarity">
    <text evidence="2">Belongs to the UDP-galactopyranose/dTDP-fucopyranose mutase family.</text>
</comment>
<evidence type="ECO:0000259" key="6">
    <source>
        <dbReference type="Pfam" id="PF03275"/>
    </source>
</evidence>
<dbReference type="EMBL" id="CP090978">
    <property type="protein sequence ID" value="UJF33201.1"/>
    <property type="molecule type" value="Genomic_DNA"/>
</dbReference>
<evidence type="ECO:0000256" key="5">
    <source>
        <dbReference type="ARBA" id="ARBA00023235"/>
    </source>
</evidence>
<comment type="cofactor">
    <cofactor evidence="1">
        <name>FAD</name>
        <dbReference type="ChEBI" id="CHEBI:57692"/>
    </cofactor>
</comment>
<evidence type="ECO:0000256" key="2">
    <source>
        <dbReference type="ARBA" id="ARBA00009321"/>
    </source>
</evidence>
<organism evidence="7 8">
    <name type="scientific">Paenibacillus hexagrammi</name>
    <dbReference type="NCBI Taxonomy" id="2908839"/>
    <lineage>
        <taxon>Bacteria</taxon>
        <taxon>Bacillati</taxon>
        <taxon>Bacillota</taxon>
        <taxon>Bacilli</taxon>
        <taxon>Bacillales</taxon>
        <taxon>Paenibacillaceae</taxon>
        <taxon>Paenibacillus</taxon>
    </lineage>
</organism>
<proteinExistence type="inferred from homology"/>
<dbReference type="InterPro" id="IPR015899">
    <property type="entry name" value="UDP-GalPyranose_mutase_C"/>
</dbReference>
<keyword evidence="3" id="KW-0285">Flavoprotein</keyword>
<keyword evidence="5 7" id="KW-0413">Isomerase</keyword>
<keyword evidence="8" id="KW-1185">Reference proteome</keyword>
<dbReference type="NCBIfam" id="TIGR00031">
    <property type="entry name" value="UDP-GALP_mutase"/>
    <property type="match status" value="1"/>
</dbReference>
<evidence type="ECO:0000256" key="4">
    <source>
        <dbReference type="ARBA" id="ARBA00022827"/>
    </source>
</evidence>
<sequence>MFDYIIVGAGFSGSVIAERIANVLHKKVLIIEKRNHIGGNAFDRFNQEGLMIHQYGPHIFHTKLKYIWDYVSQFAEWHYYHHRVLASIDGQQVSIPFNLQALQDLLPSGLAQELEDKLVRQFGHGVKVPILKLRETEDRDLRWLAEFIYEKVFLHYTTKQWGMTPEELDPMVTGRVPVFISKDDRYFQDAYQGMPKLGYTAVFEGMLRHSNIKIMLNTDYKELLEVDSGTQSIRFMGRAFEGQLIYTGKIDELFNYEYGELPYRSLRFEFETLQQEKFQNTGTVNYPNEYDFTRITEFKHLTGQKHPYTAIVREYPQAYDRQRTGQDVPYYPIPKSENQERYSQYVQKAKQMSQLILLGRLAEYKYYDMDACIAKALKVFEDRIAGRQEN</sequence>